<feature type="compositionally biased region" description="Acidic residues" evidence="8">
    <location>
        <begin position="258"/>
        <end position="267"/>
    </location>
</feature>
<dbReference type="EMBL" id="NHZQ01000236">
    <property type="protein sequence ID" value="PSK46050.1"/>
    <property type="molecule type" value="Genomic_DNA"/>
</dbReference>
<dbReference type="Pfam" id="PF18388">
    <property type="entry name" value="ATG29_N"/>
    <property type="match status" value="1"/>
</dbReference>
<evidence type="ECO:0000313" key="11">
    <source>
        <dbReference type="Proteomes" id="UP000243723"/>
    </source>
</evidence>
<dbReference type="InterPro" id="IPR040666">
    <property type="entry name" value="Atg29_N"/>
</dbReference>
<organism evidence="10 11">
    <name type="scientific">Elsinoe australis</name>
    <dbReference type="NCBI Taxonomy" id="40998"/>
    <lineage>
        <taxon>Eukaryota</taxon>
        <taxon>Fungi</taxon>
        <taxon>Dikarya</taxon>
        <taxon>Ascomycota</taxon>
        <taxon>Pezizomycotina</taxon>
        <taxon>Dothideomycetes</taxon>
        <taxon>Dothideomycetidae</taxon>
        <taxon>Myriangiales</taxon>
        <taxon>Elsinoaceae</taxon>
        <taxon>Elsinoe</taxon>
    </lineage>
</organism>
<keyword evidence="5" id="KW-0653">Protein transport</keyword>
<accession>A0A2P7ZCX7</accession>
<proteinExistence type="inferred from homology"/>
<keyword evidence="6" id="KW-0072">Autophagy</keyword>
<evidence type="ECO:0000259" key="9">
    <source>
        <dbReference type="Pfam" id="PF18388"/>
    </source>
</evidence>
<feature type="region of interest" description="Disordered" evidence="8">
    <location>
        <begin position="98"/>
        <end position="449"/>
    </location>
</feature>
<dbReference type="AlphaFoldDB" id="A0A2P7ZCX7"/>
<evidence type="ECO:0000256" key="2">
    <source>
        <dbReference type="ARBA" id="ARBA00010082"/>
    </source>
</evidence>
<dbReference type="InterPro" id="IPR039362">
    <property type="entry name" value="ATG29_sf"/>
</dbReference>
<feature type="compositionally biased region" description="Polar residues" evidence="8">
    <location>
        <begin position="432"/>
        <end position="449"/>
    </location>
</feature>
<dbReference type="GO" id="GO:0000407">
    <property type="term" value="C:phagophore assembly site"/>
    <property type="evidence" value="ECO:0007669"/>
    <property type="project" value="UniProtKB-SubCell"/>
</dbReference>
<dbReference type="GO" id="GO:0000045">
    <property type="term" value="P:autophagosome assembly"/>
    <property type="evidence" value="ECO:0007669"/>
    <property type="project" value="InterPro"/>
</dbReference>
<feature type="region of interest" description="Disordered" evidence="8">
    <location>
        <begin position="464"/>
        <end position="484"/>
    </location>
</feature>
<dbReference type="Proteomes" id="UP000243723">
    <property type="component" value="Unassembled WGS sequence"/>
</dbReference>
<sequence>MATAKPDAPAAAPRPQFTCLIRLPFPRGDFVDPALVDWDATKDAALWKLISKAANSKDLNWPELSNKFQVSLPFLLQQAAWLYERHFAQMRAQMKKLGTSNTSSPVPPQDAGIGSMPPPPPGQPQRPGSRQSRAPSALSFHSRDSPQLPSGSVVSPSRANAPTISRTPSTRTVTQSRLANPSSPRDAQPSRSFRSSFGSHRKPHVLENINAEDSSSPPLASSSSTISSSSSDRPVHKSVAKSQVFRRPPDLRTISSDGDAEDDEDGDSSAGFLPFASRDEGSVDAAQPSSNPAQTASREAPDPAATIRTASGGRASDRTPQMKQDVFSSNSSADSSPQTTQRKRIPLASAQSTNVAPTQAVHRATAGLVHDTGPSRMARTQSVPGTVAGRPHGAAGDRRSTGQPQGPGALSPKHRAELGRLSGRTSKEGSEGTPSMGSSFSDLDDASVTQSALEDALLSNMQHGSMASRMSTFSQALRSKYLPQ</sequence>
<dbReference type="STRING" id="40998.A0A2P7ZCX7"/>
<evidence type="ECO:0000256" key="7">
    <source>
        <dbReference type="ARBA" id="ARBA00060351"/>
    </source>
</evidence>
<evidence type="ECO:0000256" key="3">
    <source>
        <dbReference type="ARBA" id="ARBA00013784"/>
    </source>
</evidence>
<feature type="compositionally biased region" description="Polar residues" evidence="8">
    <location>
        <begin position="464"/>
        <end position="477"/>
    </location>
</feature>
<feature type="compositionally biased region" description="Low complexity" evidence="8">
    <location>
        <begin position="125"/>
        <end position="137"/>
    </location>
</feature>
<comment type="subcellular location">
    <subcellularLocation>
        <location evidence="1">Preautophagosomal structure</location>
    </subcellularLocation>
</comment>
<keyword evidence="11" id="KW-1185">Reference proteome</keyword>
<evidence type="ECO:0000256" key="8">
    <source>
        <dbReference type="SAM" id="MobiDB-lite"/>
    </source>
</evidence>
<dbReference type="Gene3D" id="1.10.10.2570">
    <property type="match status" value="1"/>
</dbReference>
<reference evidence="10 11" key="1">
    <citation type="submission" date="2017-05" db="EMBL/GenBank/DDBJ databases">
        <title>Draft genome sequence of Elsinoe australis.</title>
        <authorList>
            <person name="Cheng Q."/>
        </authorList>
    </citation>
    <scope>NUCLEOTIDE SEQUENCE [LARGE SCALE GENOMIC DNA]</scope>
    <source>
        <strain evidence="10 11">NL1</strain>
    </source>
</reference>
<feature type="compositionally biased region" description="Low complexity" evidence="8">
    <location>
        <begin position="214"/>
        <end position="231"/>
    </location>
</feature>
<dbReference type="OrthoDB" id="21072at2759"/>
<dbReference type="GO" id="GO:0015031">
    <property type="term" value="P:protein transport"/>
    <property type="evidence" value="ECO:0007669"/>
    <property type="project" value="UniProtKB-KW"/>
</dbReference>
<comment type="caution">
    <text evidence="10">The sequence shown here is derived from an EMBL/GenBank/DDBJ whole genome shotgun (WGS) entry which is preliminary data.</text>
</comment>
<dbReference type="PANTHER" id="PTHR40012">
    <property type="entry name" value="AUTOPHAGY-RELATED PROTEIN 29"/>
    <property type="match status" value="1"/>
</dbReference>
<feature type="domain" description="Atg29 N-terminal" evidence="9">
    <location>
        <begin position="17"/>
        <end position="70"/>
    </location>
</feature>
<dbReference type="PANTHER" id="PTHR40012:SF1">
    <property type="entry name" value="AUTOPHAGY-RELATED PROTEIN 29"/>
    <property type="match status" value="1"/>
</dbReference>
<feature type="compositionally biased region" description="Polar residues" evidence="8">
    <location>
        <begin position="287"/>
        <end position="297"/>
    </location>
</feature>
<dbReference type="InterPro" id="IPR039113">
    <property type="entry name" value="ATG29"/>
</dbReference>
<dbReference type="FunFam" id="1.10.10.2570:FF:000001">
    <property type="entry name" value="Autophagy-related protein 29"/>
    <property type="match status" value="1"/>
</dbReference>
<evidence type="ECO:0000256" key="1">
    <source>
        <dbReference type="ARBA" id="ARBA00004329"/>
    </source>
</evidence>
<evidence type="ECO:0000256" key="5">
    <source>
        <dbReference type="ARBA" id="ARBA00022927"/>
    </source>
</evidence>
<comment type="function">
    <text evidence="7">Plays a role in autophagy. Functions at the preautophagosomal structure (PAS) in order to form normal autophagosomes under starvation conditions. Also plays a role in mitophagy and regulation of filamentous growth.</text>
</comment>
<comment type="similarity">
    <text evidence="2">Belongs to the ATG29 family.</text>
</comment>
<protein>
    <recommendedName>
        <fullName evidence="3">Autophagy-related protein 29</fullName>
    </recommendedName>
</protein>
<keyword evidence="4" id="KW-0813">Transport</keyword>
<evidence type="ECO:0000256" key="4">
    <source>
        <dbReference type="ARBA" id="ARBA00022448"/>
    </source>
</evidence>
<evidence type="ECO:0000313" key="10">
    <source>
        <dbReference type="EMBL" id="PSK46050.1"/>
    </source>
</evidence>
<name>A0A2P7ZCX7_9PEZI</name>
<gene>
    <name evidence="10" type="ORF">B9Z65_5018</name>
</gene>
<evidence type="ECO:0000256" key="6">
    <source>
        <dbReference type="ARBA" id="ARBA00023006"/>
    </source>
</evidence>
<feature type="compositionally biased region" description="Polar residues" evidence="8">
    <location>
        <begin position="145"/>
        <end position="185"/>
    </location>
</feature>